<dbReference type="AlphaFoldDB" id="D6Y8A5"/>
<organism evidence="2 3">
    <name type="scientific">Thermobispora bispora (strain ATCC 19993 / DSM 43833 / CBS 139.67 / JCM 10125 / KCTC 9307 / NBRC 14880 / R51)</name>
    <dbReference type="NCBI Taxonomy" id="469371"/>
    <lineage>
        <taxon>Bacteria</taxon>
        <taxon>Bacillati</taxon>
        <taxon>Actinomycetota</taxon>
        <taxon>Actinomycetes</taxon>
        <taxon>Streptosporangiales</taxon>
        <taxon>Streptosporangiaceae</taxon>
        <taxon>Thermobispora</taxon>
    </lineage>
</organism>
<name>D6Y8A5_THEBD</name>
<evidence type="ECO:0008006" key="4">
    <source>
        <dbReference type="Google" id="ProtNLM"/>
    </source>
</evidence>
<dbReference type="Proteomes" id="UP000006640">
    <property type="component" value="Chromosome"/>
</dbReference>
<dbReference type="KEGG" id="tbi:Tbis_3147"/>
<proteinExistence type="predicted"/>
<dbReference type="SUPFAM" id="SSF52540">
    <property type="entry name" value="P-loop containing nucleoside triphosphate hydrolases"/>
    <property type="match status" value="1"/>
</dbReference>
<dbReference type="Gene3D" id="3.40.50.300">
    <property type="entry name" value="P-loop containing nucleotide triphosphate hydrolases"/>
    <property type="match status" value="1"/>
</dbReference>
<evidence type="ECO:0000313" key="3">
    <source>
        <dbReference type="Proteomes" id="UP000006640"/>
    </source>
</evidence>
<dbReference type="STRING" id="469371.Tbis_3147"/>
<evidence type="ECO:0000256" key="1">
    <source>
        <dbReference type="SAM" id="MobiDB-lite"/>
    </source>
</evidence>
<dbReference type="HOGENOM" id="CLU_612400_0_0_11"/>
<keyword evidence="3" id="KW-1185">Reference proteome</keyword>
<dbReference type="RefSeq" id="WP_013133374.1">
    <property type="nucleotide sequence ID" value="NC_014165.1"/>
</dbReference>
<dbReference type="eggNOG" id="COG4424">
    <property type="taxonomic scope" value="Bacteria"/>
</dbReference>
<dbReference type="InterPro" id="IPR027417">
    <property type="entry name" value="P-loop_NTPase"/>
</dbReference>
<feature type="region of interest" description="Disordered" evidence="1">
    <location>
        <begin position="424"/>
        <end position="447"/>
    </location>
</feature>
<dbReference type="EMBL" id="CP001874">
    <property type="protein sequence ID" value="ADG89841.1"/>
    <property type="molecule type" value="Genomic_DNA"/>
</dbReference>
<evidence type="ECO:0000313" key="2">
    <source>
        <dbReference type="EMBL" id="ADG89841.1"/>
    </source>
</evidence>
<accession>D6Y8A5</accession>
<dbReference type="Pfam" id="PF13469">
    <property type="entry name" value="Sulfotransfer_3"/>
    <property type="match status" value="1"/>
</dbReference>
<feature type="region of interest" description="Disordered" evidence="1">
    <location>
        <begin position="302"/>
        <end position="362"/>
    </location>
</feature>
<feature type="compositionally biased region" description="Low complexity" evidence="1">
    <location>
        <begin position="353"/>
        <end position="362"/>
    </location>
</feature>
<protein>
    <recommendedName>
        <fullName evidence="4">Sulfotransferase</fullName>
    </recommendedName>
</protein>
<sequence length="447" mass="48297">MADAQPVIFVGGLERSGTALLERLLGELPEVTPLGQVVRLWTRGVHADGPCGCGQAFSECSFWGRVGARAFGRWRESHADRLLRLRYRVDRTRRIPILFLGLISREAELADYVLAYSRIYTAAAEVTGARAVIDASRRASLAYCLAATMDLRVVHVVRDPRAVAASWRRKARSGGLAARWAPVKAAIHWLTENLAFEILRAKGVQVVSVRYEDLLHRPRETLTDLIGKLELPPHPLTFLDGREARLGVAHTVSGTPRRLAPGRIRFRERGAELPRAHRWLITALTWPLLLRYGYHLIRWHGGTGKAKGRRDGTAARTAQGHTPGTVRGPAPAPEHTVAGSARENLEPEPVQGGAEMRAASERSAAAWGKAAWERAGVEAVREGPGTATAPERAGAGMVRENAAAGPGLEDRGIGMARESAAVAAAQEDSGMGTARETAAVGTAGDRQ</sequence>
<reference evidence="2 3" key="1">
    <citation type="submission" date="2010-01" db="EMBL/GenBank/DDBJ databases">
        <title>The complete genome of Thermobispora bispora DSM 43833.</title>
        <authorList>
            <consortium name="US DOE Joint Genome Institute (JGI-PGF)"/>
            <person name="Lucas S."/>
            <person name="Copeland A."/>
            <person name="Lapidus A."/>
            <person name="Glavina del Rio T."/>
            <person name="Dalin E."/>
            <person name="Tice H."/>
            <person name="Bruce D."/>
            <person name="Goodwin L."/>
            <person name="Pitluck S."/>
            <person name="Kyrpides N."/>
            <person name="Mavromatis K."/>
            <person name="Ivanova N."/>
            <person name="Mikhailova N."/>
            <person name="Chertkov O."/>
            <person name="Brettin T."/>
            <person name="Detter J.C."/>
            <person name="Han C."/>
            <person name="Larimer F."/>
            <person name="Land M."/>
            <person name="Hauser L."/>
            <person name="Markowitz V."/>
            <person name="Cheng J.-F."/>
            <person name="Hugenholtz P."/>
            <person name="Woyke T."/>
            <person name="Wu D."/>
            <person name="Jando M."/>
            <person name="Schneider S."/>
            <person name="Klenk H.-P."/>
            <person name="Eisen J.A."/>
        </authorList>
    </citation>
    <scope>NUCLEOTIDE SEQUENCE [LARGE SCALE GENOMIC DNA]</scope>
    <source>
        <strain evidence="3">ATCC 19993 / DSM 43833 / CBS 139.67 / JCM 10125 / KCTC 9307 / NBRC 14880 / R51</strain>
    </source>
</reference>
<gene>
    <name evidence="2" type="ordered locus">Tbis_3147</name>
</gene>